<dbReference type="AlphaFoldDB" id="A0A081BSM3"/>
<dbReference type="CDD" id="cd10787">
    <property type="entry name" value="LamB_YcsF_like"/>
    <property type="match status" value="1"/>
</dbReference>
<proteinExistence type="inferred from homology"/>
<organism evidence="2">
    <name type="scientific">Candidatus Moduliflexus flocculans</name>
    <dbReference type="NCBI Taxonomy" id="1499966"/>
    <lineage>
        <taxon>Bacteria</taxon>
        <taxon>Candidatus Moduliflexota</taxon>
        <taxon>Candidatus Moduliflexia</taxon>
        <taxon>Candidatus Moduliflexales</taxon>
        <taxon>Candidatus Moduliflexaceae</taxon>
    </lineage>
</organism>
<dbReference type="PANTHER" id="PTHR30292">
    <property type="entry name" value="UNCHARACTERIZED PROTEIN YBGL-RELATED"/>
    <property type="match status" value="1"/>
</dbReference>
<sequence>MRYIDLNCDMGESFGCYELGRDAEMMPLISSANIACGFHAGDPSVMRRTVSLAARHGVGIGAHPGFPDLAGFGRRDMRMEADELRDALIYQISALMGFAQALGTRVRHVKPHGALYNMAANDEPMARAIVTAISELDANLILVGLAGSQLLKIAQAGGLNAIGEVFADRAYHADGRLVSRKTPGAVLTDSAVVAERVVKMVNERKVTTLEGVECELDFETVCLHGDTAGAVEHARAIVERLRRDGVQIMPFSAK</sequence>
<dbReference type="Pfam" id="PF03746">
    <property type="entry name" value="LamB_YcsF"/>
    <property type="match status" value="1"/>
</dbReference>
<dbReference type="HAMAP" id="MF_00691">
    <property type="entry name" value="PxpA"/>
    <property type="match status" value="1"/>
</dbReference>
<keyword evidence="1" id="KW-0067">ATP-binding</keyword>
<gene>
    <name evidence="1" type="primary">pxpA</name>
    <name evidence="2" type="ORF">U14_05689</name>
</gene>
<keyword evidence="3" id="KW-1185">Reference proteome</keyword>
<dbReference type="NCBIfam" id="NF003816">
    <property type="entry name" value="PRK05406.1-5"/>
    <property type="match status" value="1"/>
</dbReference>
<dbReference type="HOGENOM" id="CLU_069535_0_0_0"/>
<dbReference type="PANTHER" id="PTHR30292:SF0">
    <property type="entry name" value="5-OXOPROLINASE SUBUNIT A"/>
    <property type="match status" value="1"/>
</dbReference>
<dbReference type="GO" id="GO:0017168">
    <property type="term" value="F:5-oxoprolinase (ATP-hydrolyzing) activity"/>
    <property type="evidence" value="ECO:0007669"/>
    <property type="project" value="UniProtKB-UniRule"/>
</dbReference>
<dbReference type="InterPro" id="IPR005501">
    <property type="entry name" value="LamB/YcsF/PxpA-like"/>
</dbReference>
<dbReference type="GO" id="GO:0005524">
    <property type="term" value="F:ATP binding"/>
    <property type="evidence" value="ECO:0007669"/>
    <property type="project" value="UniProtKB-UniRule"/>
</dbReference>
<comment type="function">
    <text evidence="1">Catalyzes the cleavage of 5-oxoproline to form L-glutamate coupled to the hydrolysis of ATP to ADP and inorganic phosphate.</text>
</comment>
<evidence type="ECO:0000256" key="1">
    <source>
        <dbReference type="HAMAP-Rule" id="MF_00691"/>
    </source>
</evidence>
<evidence type="ECO:0000313" key="3">
    <source>
        <dbReference type="Proteomes" id="UP000030700"/>
    </source>
</evidence>
<name>A0A081BSM3_9BACT</name>
<dbReference type="STRING" id="1499966.U14_05689"/>
<accession>A0A081BSM3</accession>
<dbReference type="NCBIfam" id="NF003814">
    <property type="entry name" value="PRK05406.1-3"/>
    <property type="match status" value="1"/>
</dbReference>
<dbReference type="GO" id="GO:0005975">
    <property type="term" value="P:carbohydrate metabolic process"/>
    <property type="evidence" value="ECO:0007669"/>
    <property type="project" value="InterPro"/>
</dbReference>
<comment type="similarity">
    <text evidence="1">Belongs to the LamB/PxpA family.</text>
</comment>
<dbReference type="SUPFAM" id="SSF88713">
    <property type="entry name" value="Glycoside hydrolase/deacetylase"/>
    <property type="match status" value="1"/>
</dbReference>
<dbReference type="EC" id="3.5.2.9" evidence="1"/>
<protein>
    <recommendedName>
        <fullName evidence="1">5-oxoprolinase subunit A</fullName>
        <shortName evidence="1">5-OPase subunit A</shortName>
        <ecNumber evidence="1">3.5.2.9</ecNumber>
    </recommendedName>
    <alternativeName>
        <fullName evidence="1">5-oxoprolinase (ATP-hydrolyzing) subunit A</fullName>
    </alternativeName>
</protein>
<evidence type="ECO:0000313" key="2">
    <source>
        <dbReference type="EMBL" id="GAK54404.1"/>
    </source>
</evidence>
<reference evidence="2" key="1">
    <citation type="journal article" date="2015" name="PeerJ">
        <title>First genomic representation of candidate bacterial phylum KSB3 points to enhanced environmental sensing as a trigger of wastewater bulking.</title>
        <authorList>
            <person name="Sekiguchi Y."/>
            <person name="Ohashi A."/>
            <person name="Parks D.H."/>
            <person name="Yamauchi T."/>
            <person name="Tyson G.W."/>
            <person name="Hugenholtz P."/>
        </authorList>
    </citation>
    <scope>NUCLEOTIDE SEQUENCE [LARGE SCALE GENOMIC DNA]</scope>
</reference>
<keyword evidence="1" id="KW-0378">Hydrolase</keyword>
<dbReference type="Proteomes" id="UP000030700">
    <property type="component" value="Unassembled WGS sequence"/>
</dbReference>
<comment type="catalytic activity">
    <reaction evidence="1">
        <text>5-oxo-L-proline + ATP + 2 H2O = L-glutamate + ADP + phosphate + H(+)</text>
        <dbReference type="Rhea" id="RHEA:10348"/>
        <dbReference type="ChEBI" id="CHEBI:15377"/>
        <dbReference type="ChEBI" id="CHEBI:15378"/>
        <dbReference type="ChEBI" id="CHEBI:29985"/>
        <dbReference type="ChEBI" id="CHEBI:30616"/>
        <dbReference type="ChEBI" id="CHEBI:43474"/>
        <dbReference type="ChEBI" id="CHEBI:58402"/>
        <dbReference type="ChEBI" id="CHEBI:456216"/>
        <dbReference type="EC" id="3.5.2.9"/>
    </reaction>
</comment>
<dbReference type="Gene3D" id="3.20.20.370">
    <property type="entry name" value="Glycoside hydrolase/deacetylase"/>
    <property type="match status" value="1"/>
</dbReference>
<dbReference type="EMBL" id="DF820461">
    <property type="protein sequence ID" value="GAK54404.1"/>
    <property type="molecule type" value="Genomic_DNA"/>
</dbReference>
<dbReference type="InterPro" id="IPR011330">
    <property type="entry name" value="Glyco_hydro/deAcase_b/a-brl"/>
</dbReference>
<comment type="subunit">
    <text evidence="1">Forms a complex composed of PxpA, PxpB and PxpC.</text>
</comment>
<keyword evidence="1" id="KW-0547">Nucleotide-binding</keyword>